<gene>
    <name evidence="3" type="ORF">GCM10023147_45910</name>
</gene>
<proteinExistence type="predicted"/>
<dbReference type="InterPro" id="IPR015330">
    <property type="entry name" value="DNA_primase/pol_bifunc_N"/>
</dbReference>
<evidence type="ECO:0000256" key="1">
    <source>
        <dbReference type="SAM" id="MobiDB-lite"/>
    </source>
</evidence>
<evidence type="ECO:0000259" key="2">
    <source>
        <dbReference type="SMART" id="SM00943"/>
    </source>
</evidence>
<dbReference type="Proteomes" id="UP001500635">
    <property type="component" value="Unassembled WGS sequence"/>
</dbReference>
<dbReference type="SMART" id="SM00943">
    <property type="entry name" value="Prim-Pol"/>
    <property type="match status" value="1"/>
</dbReference>
<feature type="region of interest" description="Disordered" evidence="1">
    <location>
        <begin position="868"/>
        <end position="892"/>
    </location>
</feature>
<evidence type="ECO:0000313" key="3">
    <source>
        <dbReference type="EMBL" id="GAA4403918.1"/>
    </source>
</evidence>
<accession>A0ABP8KCN1</accession>
<protein>
    <recommendedName>
        <fullName evidence="2">DNA primase/polymerase bifunctional N-terminal domain-containing protein</fullName>
    </recommendedName>
</protein>
<dbReference type="SUPFAM" id="SSF56747">
    <property type="entry name" value="Prim-pol domain"/>
    <property type="match status" value="1"/>
</dbReference>
<dbReference type="RefSeq" id="WP_345000542.1">
    <property type="nucleotide sequence ID" value="NZ_BAABFR010000114.1"/>
</dbReference>
<organism evidence="3 4">
    <name type="scientific">Tsukamurella soli</name>
    <dbReference type="NCBI Taxonomy" id="644556"/>
    <lineage>
        <taxon>Bacteria</taxon>
        <taxon>Bacillati</taxon>
        <taxon>Actinomycetota</taxon>
        <taxon>Actinomycetes</taxon>
        <taxon>Mycobacteriales</taxon>
        <taxon>Tsukamurellaceae</taxon>
        <taxon>Tsukamurella</taxon>
    </lineage>
</organism>
<sequence length="1001" mass="105984">MRARDRVEVEPWVDLYMLLGAHLLPLSPGTKKPVNQGWPDARAMTRDDAISWLARGGGIGINLGKSGWICFDADNAGAAELFRRAGLVRTVIPANAQVPNHPQGKTGGGHFVALAPEGFDPDTLHSRPFGLPTGEKGDALGGRRFIVGVPTRLDEAGGRMYLPDPAGQWGTGAELPRAGAWVADAGAEGCPAGLEALRGLLGPRTARERVLDADGDGRTERQHQIDEIGWDQVIGGDPRMIARGADSCGCDLYEWGPQSGDRGATLHDGCAWGFGVHVWSGTMQTQLQLDGEHTDRLRLAARLRGLDLDGEVALGREWGVEFGGLRPFTDDLDALADRAEERAEDPAACAGAIKGPDPTEVPHLAVLDDGAHARKTKRWVQMPADREYWLREAGACRGLARMLRGGPAAGMQQAAETLVTGPVVGAPQPVPAQPVAPAASAEVVDAEVVDVPQAAPPSETSENALAVDDAVEGELVEDWEDGDPGMWLRHRQIEEALRGTRDPETGLWIGMTPALGRMANLAESEGVYLLGFIESVLPRVSARVPARVVIAPRNGLTTDKVRGVSLSYNALLFGPPATAKTTTQTAAAAAVPLPEGIAIVPQGTAEGIVKAARKTVGKRNGPPEQIICATSVYVETDEVKSVDAELARDASKYVSFTNSTFFGNTTVGQTASEAARNAQVPPHGARFAQQIAAQPQLCGRIWTQAGSGLDARFACAFAGSVAPRDRGPLYGTTAPPLLPNGLPWDRPVGLPFGFRPTGQTIENEDGTSTPVLEADPPEDHPAEWVLWPEGSLVGAEAAAQKAADRSRHTRAAMLHDLETSRTEGHEGVRTMKTSALLAFLDGVKQPKAVHWRAAELLAEATVLAATESVEQSERYDDEQAKKTGRKKGKELAHGKVATEQTVSDAVRAAAEAVYGKLTRPREGVLVRGKLAKGFGGTATVTQITAAKVIGSRHSGYIQAGFELLVREQRISVSAAGNDPRQYRVTAAGQLTAAPTTGGITA</sequence>
<comment type="caution">
    <text evidence="3">The sequence shown here is derived from an EMBL/GenBank/DDBJ whole genome shotgun (WGS) entry which is preliminary data.</text>
</comment>
<dbReference type="EMBL" id="BAABFR010000114">
    <property type="protein sequence ID" value="GAA4403918.1"/>
    <property type="molecule type" value="Genomic_DNA"/>
</dbReference>
<evidence type="ECO:0000313" key="4">
    <source>
        <dbReference type="Proteomes" id="UP001500635"/>
    </source>
</evidence>
<dbReference type="Pfam" id="PF09250">
    <property type="entry name" value="Prim-Pol"/>
    <property type="match status" value="1"/>
</dbReference>
<keyword evidence="4" id="KW-1185">Reference proteome</keyword>
<reference evidence="4" key="1">
    <citation type="journal article" date="2019" name="Int. J. Syst. Evol. Microbiol.">
        <title>The Global Catalogue of Microorganisms (GCM) 10K type strain sequencing project: providing services to taxonomists for standard genome sequencing and annotation.</title>
        <authorList>
            <consortium name="The Broad Institute Genomics Platform"/>
            <consortium name="The Broad Institute Genome Sequencing Center for Infectious Disease"/>
            <person name="Wu L."/>
            <person name="Ma J."/>
        </authorList>
    </citation>
    <scope>NUCLEOTIDE SEQUENCE [LARGE SCALE GENOMIC DNA]</scope>
    <source>
        <strain evidence="4">JCM 17688</strain>
    </source>
</reference>
<feature type="compositionally biased region" description="Basic and acidic residues" evidence="1">
    <location>
        <begin position="871"/>
        <end position="881"/>
    </location>
</feature>
<feature type="domain" description="DNA primase/polymerase bifunctional N-terminal" evidence="2">
    <location>
        <begin position="13"/>
        <end position="182"/>
    </location>
</feature>
<name>A0ABP8KCN1_9ACTN</name>